<gene>
    <name evidence="3" type="primary">Dwil\GK19049</name>
    <name evidence="3" type="ORF">Dwil_GK19049</name>
</gene>
<feature type="signal peptide" evidence="2">
    <location>
        <begin position="1"/>
        <end position="17"/>
    </location>
</feature>
<dbReference type="AlphaFoldDB" id="B4MW77"/>
<dbReference type="KEGG" id="dwi:6642272"/>
<feature type="compositionally biased region" description="Polar residues" evidence="1">
    <location>
        <begin position="72"/>
        <end position="84"/>
    </location>
</feature>
<reference evidence="3 4" key="1">
    <citation type="journal article" date="2007" name="Nature">
        <title>Evolution of genes and genomes on the Drosophila phylogeny.</title>
        <authorList>
            <consortium name="Drosophila 12 Genomes Consortium"/>
            <person name="Clark A.G."/>
            <person name="Eisen M.B."/>
            <person name="Smith D.R."/>
            <person name="Bergman C.M."/>
            <person name="Oliver B."/>
            <person name="Markow T.A."/>
            <person name="Kaufman T.C."/>
            <person name="Kellis M."/>
            <person name="Gelbart W."/>
            <person name="Iyer V.N."/>
            <person name="Pollard D.A."/>
            <person name="Sackton T.B."/>
            <person name="Larracuente A.M."/>
            <person name="Singh N.D."/>
            <person name="Abad J.P."/>
            <person name="Abt D.N."/>
            <person name="Adryan B."/>
            <person name="Aguade M."/>
            <person name="Akashi H."/>
            <person name="Anderson W.W."/>
            <person name="Aquadro C.F."/>
            <person name="Ardell D.H."/>
            <person name="Arguello R."/>
            <person name="Artieri C.G."/>
            <person name="Barbash D.A."/>
            <person name="Barker D."/>
            <person name="Barsanti P."/>
            <person name="Batterham P."/>
            <person name="Batzoglou S."/>
            <person name="Begun D."/>
            <person name="Bhutkar A."/>
            <person name="Blanco E."/>
            <person name="Bosak S.A."/>
            <person name="Bradley R.K."/>
            <person name="Brand A.D."/>
            <person name="Brent M.R."/>
            <person name="Brooks A.N."/>
            <person name="Brown R.H."/>
            <person name="Butlin R.K."/>
            <person name="Caggese C."/>
            <person name="Calvi B.R."/>
            <person name="Bernardo de Carvalho A."/>
            <person name="Caspi A."/>
            <person name="Castrezana S."/>
            <person name="Celniker S.E."/>
            <person name="Chang J.L."/>
            <person name="Chapple C."/>
            <person name="Chatterji S."/>
            <person name="Chinwalla A."/>
            <person name="Civetta A."/>
            <person name="Clifton S.W."/>
            <person name="Comeron J.M."/>
            <person name="Costello J.C."/>
            <person name="Coyne J.A."/>
            <person name="Daub J."/>
            <person name="David R.G."/>
            <person name="Delcher A.L."/>
            <person name="Delehaunty K."/>
            <person name="Do C.B."/>
            <person name="Ebling H."/>
            <person name="Edwards K."/>
            <person name="Eickbush T."/>
            <person name="Evans J.D."/>
            <person name="Filipski A."/>
            <person name="Findeiss S."/>
            <person name="Freyhult E."/>
            <person name="Fulton L."/>
            <person name="Fulton R."/>
            <person name="Garcia A.C."/>
            <person name="Gardiner A."/>
            <person name="Garfield D.A."/>
            <person name="Garvin B.E."/>
            <person name="Gibson G."/>
            <person name="Gilbert D."/>
            <person name="Gnerre S."/>
            <person name="Godfrey J."/>
            <person name="Good R."/>
            <person name="Gotea V."/>
            <person name="Gravely B."/>
            <person name="Greenberg A.J."/>
            <person name="Griffiths-Jones S."/>
            <person name="Gross S."/>
            <person name="Guigo R."/>
            <person name="Gustafson E.A."/>
            <person name="Haerty W."/>
            <person name="Hahn M.W."/>
            <person name="Halligan D.L."/>
            <person name="Halpern A.L."/>
            <person name="Halter G.M."/>
            <person name="Han M.V."/>
            <person name="Heger A."/>
            <person name="Hillier L."/>
            <person name="Hinrichs A.S."/>
            <person name="Holmes I."/>
            <person name="Hoskins R.A."/>
            <person name="Hubisz M.J."/>
            <person name="Hultmark D."/>
            <person name="Huntley M.A."/>
            <person name="Jaffe D.B."/>
            <person name="Jagadeeshan S."/>
            <person name="Jeck W.R."/>
            <person name="Johnson J."/>
            <person name="Jones C.D."/>
            <person name="Jordan W.C."/>
            <person name="Karpen G.H."/>
            <person name="Kataoka E."/>
            <person name="Keightley P.D."/>
            <person name="Kheradpour P."/>
            <person name="Kirkness E.F."/>
            <person name="Koerich L.B."/>
            <person name="Kristiansen K."/>
            <person name="Kudrna D."/>
            <person name="Kulathinal R.J."/>
            <person name="Kumar S."/>
            <person name="Kwok R."/>
            <person name="Lander E."/>
            <person name="Langley C.H."/>
            <person name="Lapoint R."/>
            <person name="Lazzaro B.P."/>
            <person name="Lee S.J."/>
            <person name="Levesque L."/>
            <person name="Li R."/>
            <person name="Lin C.F."/>
            <person name="Lin M.F."/>
            <person name="Lindblad-Toh K."/>
            <person name="Llopart A."/>
            <person name="Long M."/>
            <person name="Low L."/>
            <person name="Lozovsky E."/>
            <person name="Lu J."/>
            <person name="Luo M."/>
            <person name="Machado C.A."/>
            <person name="Makalowski W."/>
            <person name="Marzo M."/>
            <person name="Matsuda M."/>
            <person name="Matzkin L."/>
            <person name="McAllister B."/>
            <person name="McBride C.S."/>
            <person name="McKernan B."/>
            <person name="McKernan K."/>
            <person name="Mendez-Lago M."/>
            <person name="Minx P."/>
            <person name="Mollenhauer M.U."/>
            <person name="Montooth K."/>
            <person name="Mount S.M."/>
            <person name="Mu X."/>
            <person name="Myers E."/>
            <person name="Negre B."/>
            <person name="Newfeld S."/>
            <person name="Nielsen R."/>
            <person name="Noor M.A."/>
            <person name="O'Grady P."/>
            <person name="Pachter L."/>
            <person name="Papaceit M."/>
            <person name="Parisi M.J."/>
            <person name="Parisi M."/>
            <person name="Parts L."/>
            <person name="Pedersen J.S."/>
            <person name="Pesole G."/>
            <person name="Phillippy A.M."/>
            <person name="Ponting C.P."/>
            <person name="Pop M."/>
            <person name="Porcelli D."/>
            <person name="Powell J.R."/>
            <person name="Prohaska S."/>
            <person name="Pruitt K."/>
            <person name="Puig M."/>
            <person name="Quesneville H."/>
            <person name="Ram K.R."/>
            <person name="Rand D."/>
            <person name="Rasmussen M.D."/>
            <person name="Reed L.K."/>
            <person name="Reenan R."/>
            <person name="Reily A."/>
            <person name="Remington K.A."/>
            <person name="Rieger T.T."/>
            <person name="Ritchie M.G."/>
            <person name="Robin C."/>
            <person name="Rogers Y.H."/>
            <person name="Rohde C."/>
            <person name="Rozas J."/>
            <person name="Rubenfield M.J."/>
            <person name="Ruiz A."/>
            <person name="Russo S."/>
            <person name="Salzberg S.L."/>
            <person name="Sanchez-Gracia A."/>
            <person name="Saranga D.J."/>
            <person name="Sato H."/>
            <person name="Schaeffer S.W."/>
            <person name="Schatz M.C."/>
            <person name="Schlenke T."/>
            <person name="Schwartz R."/>
            <person name="Segarra C."/>
            <person name="Singh R.S."/>
            <person name="Sirot L."/>
            <person name="Sirota M."/>
            <person name="Sisneros N.B."/>
            <person name="Smith C.D."/>
            <person name="Smith T.F."/>
            <person name="Spieth J."/>
            <person name="Stage D.E."/>
            <person name="Stark A."/>
            <person name="Stephan W."/>
            <person name="Strausberg R.L."/>
            <person name="Strempel S."/>
            <person name="Sturgill D."/>
            <person name="Sutton G."/>
            <person name="Sutton G.G."/>
            <person name="Tao W."/>
            <person name="Teichmann S."/>
            <person name="Tobari Y.N."/>
            <person name="Tomimura Y."/>
            <person name="Tsolas J.M."/>
            <person name="Valente V.L."/>
            <person name="Venter E."/>
            <person name="Venter J.C."/>
            <person name="Vicario S."/>
            <person name="Vieira F.G."/>
            <person name="Vilella A.J."/>
            <person name="Villasante A."/>
            <person name="Walenz B."/>
            <person name="Wang J."/>
            <person name="Wasserman M."/>
            <person name="Watts T."/>
            <person name="Wilson D."/>
            <person name="Wilson R.K."/>
            <person name="Wing R.A."/>
            <person name="Wolfner M.F."/>
            <person name="Wong A."/>
            <person name="Wong G.K."/>
            <person name="Wu C.I."/>
            <person name="Wu G."/>
            <person name="Yamamoto D."/>
            <person name="Yang H.P."/>
            <person name="Yang S.P."/>
            <person name="Yorke J.A."/>
            <person name="Yoshida K."/>
            <person name="Zdobnov E."/>
            <person name="Zhang P."/>
            <person name="Zhang Y."/>
            <person name="Zimin A.V."/>
            <person name="Baldwin J."/>
            <person name="Abdouelleil A."/>
            <person name="Abdulkadir J."/>
            <person name="Abebe A."/>
            <person name="Abera B."/>
            <person name="Abreu J."/>
            <person name="Acer S.C."/>
            <person name="Aftuck L."/>
            <person name="Alexander A."/>
            <person name="An P."/>
            <person name="Anderson E."/>
            <person name="Anderson S."/>
            <person name="Arachi H."/>
            <person name="Azer M."/>
            <person name="Bachantsang P."/>
            <person name="Barry A."/>
            <person name="Bayul T."/>
            <person name="Berlin A."/>
            <person name="Bessette D."/>
            <person name="Bloom T."/>
            <person name="Blye J."/>
            <person name="Boguslavskiy L."/>
            <person name="Bonnet C."/>
            <person name="Boukhgalter B."/>
            <person name="Bourzgui I."/>
            <person name="Brown A."/>
            <person name="Cahill P."/>
            <person name="Channer S."/>
            <person name="Cheshatsang Y."/>
            <person name="Chuda L."/>
            <person name="Citroen M."/>
            <person name="Collymore A."/>
            <person name="Cooke P."/>
            <person name="Costello M."/>
            <person name="D'Aco K."/>
            <person name="Daza R."/>
            <person name="De Haan G."/>
            <person name="DeGray S."/>
            <person name="DeMaso C."/>
            <person name="Dhargay N."/>
            <person name="Dooley K."/>
            <person name="Dooley E."/>
            <person name="Doricent M."/>
            <person name="Dorje P."/>
            <person name="Dorjee K."/>
            <person name="Dupes A."/>
            <person name="Elong R."/>
            <person name="Falk J."/>
            <person name="Farina A."/>
            <person name="Faro S."/>
            <person name="Ferguson D."/>
            <person name="Fisher S."/>
            <person name="Foley C.D."/>
            <person name="Franke A."/>
            <person name="Friedrich D."/>
            <person name="Gadbois L."/>
            <person name="Gearin G."/>
            <person name="Gearin C.R."/>
            <person name="Giannoukos G."/>
            <person name="Goode T."/>
            <person name="Graham J."/>
            <person name="Grandbois E."/>
            <person name="Grewal S."/>
            <person name="Gyaltsen K."/>
            <person name="Hafez N."/>
            <person name="Hagos B."/>
            <person name="Hall J."/>
            <person name="Henson C."/>
            <person name="Hollinger A."/>
            <person name="Honan T."/>
            <person name="Huard M.D."/>
            <person name="Hughes L."/>
            <person name="Hurhula B."/>
            <person name="Husby M.E."/>
            <person name="Kamat A."/>
            <person name="Kanga B."/>
            <person name="Kashin S."/>
            <person name="Khazanovich D."/>
            <person name="Kisner P."/>
            <person name="Lance K."/>
            <person name="Lara M."/>
            <person name="Lee W."/>
            <person name="Lennon N."/>
            <person name="Letendre F."/>
            <person name="LeVine R."/>
            <person name="Lipovsky A."/>
            <person name="Liu X."/>
            <person name="Liu J."/>
            <person name="Liu S."/>
            <person name="Lokyitsang T."/>
            <person name="Lokyitsang Y."/>
            <person name="Lubonja R."/>
            <person name="Lui A."/>
            <person name="MacDonald P."/>
            <person name="Magnisalis V."/>
            <person name="Maru K."/>
            <person name="Matthews C."/>
            <person name="McCusker W."/>
            <person name="McDonough S."/>
            <person name="Mehta T."/>
            <person name="Meldrim J."/>
            <person name="Meneus L."/>
            <person name="Mihai O."/>
            <person name="Mihalev A."/>
            <person name="Mihova T."/>
            <person name="Mittelman R."/>
            <person name="Mlenga V."/>
            <person name="Montmayeur A."/>
            <person name="Mulrain L."/>
            <person name="Navidi A."/>
            <person name="Naylor J."/>
            <person name="Negash T."/>
            <person name="Nguyen T."/>
            <person name="Nguyen N."/>
            <person name="Nicol R."/>
            <person name="Norbu C."/>
            <person name="Norbu N."/>
            <person name="Novod N."/>
            <person name="O'Neill B."/>
            <person name="Osman S."/>
            <person name="Markiewicz E."/>
            <person name="Oyono O.L."/>
            <person name="Patti C."/>
            <person name="Phunkhang P."/>
            <person name="Pierre F."/>
            <person name="Priest M."/>
            <person name="Raghuraman S."/>
            <person name="Rege F."/>
            <person name="Reyes R."/>
            <person name="Rise C."/>
            <person name="Rogov P."/>
            <person name="Ross K."/>
            <person name="Ryan E."/>
            <person name="Settipalli S."/>
            <person name="Shea T."/>
            <person name="Sherpa N."/>
            <person name="Shi L."/>
            <person name="Shih D."/>
            <person name="Sparrow T."/>
            <person name="Spaulding J."/>
            <person name="Stalker J."/>
            <person name="Stange-Thomann N."/>
            <person name="Stavropoulos S."/>
            <person name="Stone C."/>
            <person name="Strader C."/>
            <person name="Tesfaye S."/>
            <person name="Thomson T."/>
            <person name="Thoulutsang Y."/>
            <person name="Thoulutsang D."/>
            <person name="Topham K."/>
            <person name="Topping I."/>
            <person name="Tsamla T."/>
            <person name="Vassiliev H."/>
            <person name="Vo A."/>
            <person name="Wangchuk T."/>
            <person name="Wangdi T."/>
            <person name="Weiand M."/>
            <person name="Wilkinson J."/>
            <person name="Wilson A."/>
            <person name="Yadav S."/>
            <person name="Young G."/>
            <person name="Yu Q."/>
            <person name="Zembek L."/>
            <person name="Zhong D."/>
            <person name="Zimmer A."/>
            <person name="Zwirko Z."/>
            <person name="Jaffe D.B."/>
            <person name="Alvarez P."/>
            <person name="Brockman W."/>
            <person name="Butler J."/>
            <person name="Chin C."/>
            <person name="Gnerre S."/>
            <person name="Grabherr M."/>
            <person name="Kleber M."/>
            <person name="Mauceli E."/>
            <person name="MacCallum I."/>
        </authorList>
    </citation>
    <scope>NUCLEOTIDE SEQUENCE [LARGE SCALE GENOMIC DNA]</scope>
    <source>
        <strain evidence="4">Tucson 14030-0811.24</strain>
    </source>
</reference>
<dbReference type="eggNOG" id="ENOG502T8V7">
    <property type="taxonomic scope" value="Eukaryota"/>
</dbReference>
<evidence type="ECO:0000313" key="3">
    <source>
        <dbReference type="EMBL" id="EDW75947.2"/>
    </source>
</evidence>
<dbReference type="OrthoDB" id="7858751at2759"/>
<accession>B4MW77</accession>
<feature type="compositionally biased region" description="Polar residues" evidence="1">
    <location>
        <begin position="28"/>
        <end position="38"/>
    </location>
</feature>
<keyword evidence="2" id="KW-0732">Signal</keyword>
<name>B4MW77_DROWI</name>
<sequence>MLIIFVLLVSNLGTIKAQDEITPATDLATPSSDSAGTKNETLETETTLGTESNSTTTESSGIKNETLETGKANVTNSNDSSSTPAMEVSDEVAEPNPREFLVKEESEEVNSTEISTTTDFMDLMTYMQYDNAGDPYARPGKHLPGSRHIRAHDGFHNLKREKYWAHWNDAFTTTKQPN</sequence>
<dbReference type="InParanoid" id="B4MW77"/>
<feature type="region of interest" description="Disordered" evidence="1">
    <location>
        <begin position="25"/>
        <end position="95"/>
    </location>
</feature>
<dbReference type="Proteomes" id="UP000007798">
    <property type="component" value="Unassembled WGS sequence"/>
</dbReference>
<protein>
    <submittedName>
        <fullName evidence="3">Uncharacterized protein</fullName>
    </submittedName>
</protein>
<feature type="compositionally biased region" description="Low complexity" evidence="1">
    <location>
        <begin position="44"/>
        <end position="61"/>
    </location>
</feature>
<dbReference type="EMBL" id="CH963857">
    <property type="protein sequence ID" value="EDW75947.2"/>
    <property type="molecule type" value="Genomic_DNA"/>
</dbReference>
<organism evidence="3 4">
    <name type="scientific">Drosophila willistoni</name>
    <name type="common">Fruit fly</name>
    <dbReference type="NCBI Taxonomy" id="7260"/>
    <lineage>
        <taxon>Eukaryota</taxon>
        <taxon>Metazoa</taxon>
        <taxon>Ecdysozoa</taxon>
        <taxon>Arthropoda</taxon>
        <taxon>Hexapoda</taxon>
        <taxon>Insecta</taxon>
        <taxon>Pterygota</taxon>
        <taxon>Neoptera</taxon>
        <taxon>Endopterygota</taxon>
        <taxon>Diptera</taxon>
        <taxon>Brachycera</taxon>
        <taxon>Muscomorpha</taxon>
        <taxon>Ephydroidea</taxon>
        <taxon>Drosophilidae</taxon>
        <taxon>Drosophila</taxon>
        <taxon>Sophophora</taxon>
    </lineage>
</organism>
<feature type="chain" id="PRO_5006458084" evidence="2">
    <location>
        <begin position="18"/>
        <end position="178"/>
    </location>
</feature>
<evidence type="ECO:0000256" key="2">
    <source>
        <dbReference type="SAM" id="SignalP"/>
    </source>
</evidence>
<proteinExistence type="predicted"/>
<dbReference type="HOGENOM" id="CLU_1976009_0_0_1"/>
<dbReference type="FunCoup" id="B4MW77">
    <property type="interactions" value="24"/>
</dbReference>
<evidence type="ECO:0000313" key="4">
    <source>
        <dbReference type="Proteomes" id="UP000007798"/>
    </source>
</evidence>
<keyword evidence="4" id="KW-1185">Reference proteome</keyword>
<evidence type="ECO:0000256" key="1">
    <source>
        <dbReference type="SAM" id="MobiDB-lite"/>
    </source>
</evidence>